<keyword evidence="2" id="KW-1185">Reference proteome</keyword>
<name>A0AAD8SFQ4_LOLMU</name>
<dbReference type="Proteomes" id="UP001231189">
    <property type="component" value="Unassembled WGS sequence"/>
</dbReference>
<accession>A0AAD8SFQ4</accession>
<proteinExistence type="predicted"/>
<evidence type="ECO:0000313" key="2">
    <source>
        <dbReference type="Proteomes" id="UP001231189"/>
    </source>
</evidence>
<dbReference type="EMBL" id="JAUUTY010000004">
    <property type="protein sequence ID" value="KAK1650844.1"/>
    <property type="molecule type" value="Genomic_DNA"/>
</dbReference>
<comment type="caution">
    <text evidence="1">The sequence shown here is derived from an EMBL/GenBank/DDBJ whole genome shotgun (WGS) entry which is preliminary data.</text>
</comment>
<organism evidence="1 2">
    <name type="scientific">Lolium multiflorum</name>
    <name type="common">Italian ryegrass</name>
    <name type="synonym">Lolium perenne subsp. multiflorum</name>
    <dbReference type="NCBI Taxonomy" id="4521"/>
    <lineage>
        <taxon>Eukaryota</taxon>
        <taxon>Viridiplantae</taxon>
        <taxon>Streptophyta</taxon>
        <taxon>Embryophyta</taxon>
        <taxon>Tracheophyta</taxon>
        <taxon>Spermatophyta</taxon>
        <taxon>Magnoliopsida</taxon>
        <taxon>Liliopsida</taxon>
        <taxon>Poales</taxon>
        <taxon>Poaceae</taxon>
        <taxon>BOP clade</taxon>
        <taxon>Pooideae</taxon>
        <taxon>Poodae</taxon>
        <taxon>Poeae</taxon>
        <taxon>Poeae Chloroplast Group 2 (Poeae type)</taxon>
        <taxon>Loliodinae</taxon>
        <taxon>Loliinae</taxon>
        <taxon>Lolium</taxon>
    </lineage>
</organism>
<gene>
    <name evidence="1" type="ORF">QYE76_068649</name>
</gene>
<sequence length="213" mass="23337">MVSLCFRSFSRDLVRHFADGDDGAEMATNFSLSFSISTVSAATTSMMAHWPRFPSVSLVIEVVQGATVLVIALAYISVSRHVKESTSAVVSSSMYASLDHVVDGMQAILAGNHPAFVVANYLAATSNRNRLSHVKQNLVMAFAMQPHVTEMSYAGVDGSAFTYYRGKGGRPRKMFVSRRGKWYKQAADPVTGLPVEPVRQWCRRSTCRTPHGP</sequence>
<evidence type="ECO:0000313" key="1">
    <source>
        <dbReference type="EMBL" id="KAK1650844.1"/>
    </source>
</evidence>
<reference evidence="1" key="1">
    <citation type="submission" date="2023-07" db="EMBL/GenBank/DDBJ databases">
        <title>A chromosome-level genome assembly of Lolium multiflorum.</title>
        <authorList>
            <person name="Chen Y."/>
            <person name="Copetti D."/>
            <person name="Kolliker R."/>
            <person name="Studer B."/>
        </authorList>
    </citation>
    <scope>NUCLEOTIDE SEQUENCE</scope>
    <source>
        <strain evidence="1">02402/16</strain>
        <tissue evidence="1">Leaf</tissue>
    </source>
</reference>
<dbReference type="AlphaFoldDB" id="A0AAD8SFQ4"/>
<protein>
    <submittedName>
        <fullName evidence="1">Uncharacterized protein</fullName>
    </submittedName>
</protein>